<evidence type="ECO:0000256" key="4">
    <source>
        <dbReference type="ARBA" id="ARBA00022853"/>
    </source>
</evidence>
<organism evidence="11 12">
    <name type="scientific">Dispira parvispora</name>
    <dbReference type="NCBI Taxonomy" id="1520584"/>
    <lineage>
        <taxon>Eukaryota</taxon>
        <taxon>Fungi</taxon>
        <taxon>Fungi incertae sedis</taxon>
        <taxon>Zoopagomycota</taxon>
        <taxon>Kickxellomycotina</taxon>
        <taxon>Dimargaritomycetes</taxon>
        <taxon>Dimargaritales</taxon>
        <taxon>Dimargaritaceae</taxon>
        <taxon>Dispira</taxon>
    </lineage>
</organism>
<proteinExistence type="inferred from homology"/>
<keyword evidence="7" id="KW-0539">Nucleus</keyword>
<dbReference type="GO" id="GO:0000122">
    <property type="term" value="P:negative regulation of transcription by RNA polymerase II"/>
    <property type="evidence" value="ECO:0007669"/>
    <property type="project" value="TreeGrafter"/>
</dbReference>
<gene>
    <name evidence="11" type="primary">SWC4</name>
    <name evidence="11" type="ORF">IWQ62_003613</name>
</gene>
<evidence type="ECO:0000256" key="8">
    <source>
        <dbReference type="ARBA" id="ARBA00025264"/>
    </source>
</evidence>
<protein>
    <recommendedName>
        <fullName evidence="3">SWR1-complex protein 4</fullName>
    </recommendedName>
</protein>
<feature type="domain" description="Myb-like" evidence="10">
    <location>
        <begin position="125"/>
        <end position="177"/>
    </location>
</feature>
<dbReference type="GO" id="GO:0000812">
    <property type="term" value="C:Swr1 complex"/>
    <property type="evidence" value="ECO:0007669"/>
    <property type="project" value="TreeGrafter"/>
</dbReference>
<dbReference type="GO" id="GO:0006281">
    <property type="term" value="P:DNA repair"/>
    <property type="evidence" value="ECO:0007669"/>
    <property type="project" value="InterPro"/>
</dbReference>
<evidence type="ECO:0000259" key="10">
    <source>
        <dbReference type="SMART" id="SM00717"/>
    </source>
</evidence>
<keyword evidence="4" id="KW-0156">Chromatin regulator</keyword>
<feature type="region of interest" description="Disordered" evidence="9">
    <location>
        <begin position="280"/>
        <end position="369"/>
    </location>
</feature>
<reference evidence="11" key="1">
    <citation type="submission" date="2022-07" db="EMBL/GenBank/DDBJ databases">
        <title>Phylogenomic reconstructions and comparative analyses of Kickxellomycotina fungi.</title>
        <authorList>
            <person name="Reynolds N.K."/>
            <person name="Stajich J.E."/>
            <person name="Barry K."/>
            <person name="Grigoriev I.V."/>
            <person name="Crous P."/>
            <person name="Smith M.E."/>
        </authorList>
    </citation>
    <scope>NUCLEOTIDE SEQUENCE</scope>
    <source>
        <strain evidence="11">RSA 1196</strain>
    </source>
</reference>
<dbReference type="GO" id="GO:0035267">
    <property type="term" value="C:NuA4 histone acetyltransferase complex"/>
    <property type="evidence" value="ECO:0007669"/>
    <property type="project" value="InterPro"/>
</dbReference>
<evidence type="ECO:0000256" key="7">
    <source>
        <dbReference type="ARBA" id="ARBA00023242"/>
    </source>
</evidence>
<feature type="compositionally biased region" description="Polar residues" evidence="9">
    <location>
        <begin position="308"/>
        <end position="320"/>
    </location>
</feature>
<dbReference type="PANTHER" id="PTHR12855">
    <property type="entry name" value="DNA METHYLTRANSFERASE 1-ASSOCIATED PROTEIN 1 FAMILY MEMBER"/>
    <property type="match status" value="1"/>
</dbReference>
<name>A0A9W8ATT4_9FUNG</name>
<sequence length="484" mass="54979">MANDVLDIMEVDREPSVSHKAQALPTTSAKKEKKPEGVSRELFNLIGGAPAVVINKPTFKAKPRLASKATHWVWRGFTSSAREDDLVLHHWVKANDEPLDYHFASFNQMVDVVEYTDTEYDLYLKSDEWSRSETDYLLDLCRRFDLRFVVIADRYDFQGTTRSIEDIKERYYMIQQKLLRARHQGGMHDQALQRELSLYEYNKDREIERKTYLEGLYRRTLDQIQEEETLFLEARRLETNEKRLTQERQSILRLLNAHETNLALRNASLRSRRNASLQVGVGKLDDSQSPDRGGSPQLVGQDGYLGDTTMTEVDSPSTPAMTYKNKKRKLLKRSGTTESGKGSLASSPALANHGQLGTPRGTEMHDFDNGMGVAVTPLMTRLSSKDKHPPGAYLRSTRIAPVKLSMSQKVLAFLDELNVPPRPVMATGPICSEFDHLQANILTLLDLKKHVDKLEHDVKVSLARKAMLLGQSPPSVHHIVKEEQ</sequence>
<evidence type="ECO:0000256" key="5">
    <source>
        <dbReference type="ARBA" id="ARBA00023015"/>
    </source>
</evidence>
<dbReference type="GO" id="GO:0006338">
    <property type="term" value="P:chromatin remodeling"/>
    <property type="evidence" value="ECO:0007669"/>
    <property type="project" value="InterPro"/>
</dbReference>
<keyword evidence="5" id="KW-0805">Transcription regulation</keyword>
<dbReference type="GO" id="GO:0003714">
    <property type="term" value="F:transcription corepressor activity"/>
    <property type="evidence" value="ECO:0007669"/>
    <property type="project" value="TreeGrafter"/>
</dbReference>
<evidence type="ECO:0000256" key="9">
    <source>
        <dbReference type="SAM" id="MobiDB-lite"/>
    </source>
</evidence>
<keyword evidence="12" id="KW-1185">Reference proteome</keyword>
<dbReference type="Pfam" id="PF16282">
    <property type="entry name" value="SANT_DAMP1_like"/>
    <property type="match status" value="1"/>
</dbReference>
<comment type="subcellular location">
    <subcellularLocation>
        <location evidence="1">Nucleus</location>
    </subcellularLocation>
</comment>
<dbReference type="Gene3D" id="1.10.10.60">
    <property type="entry name" value="Homeodomain-like"/>
    <property type="match status" value="1"/>
</dbReference>
<evidence type="ECO:0000256" key="6">
    <source>
        <dbReference type="ARBA" id="ARBA00023163"/>
    </source>
</evidence>
<dbReference type="OrthoDB" id="19740at2759"/>
<dbReference type="AlphaFoldDB" id="A0A9W8ATT4"/>
<evidence type="ECO:0000256" key="1">
    <source>
        <dbReference type="ARBA" id="ARBA00004123"/>
    </source>
</evidence>
<evidence type="ECO:0000256" key="3">
    <source>
        <dbReference type="ARBA" id="ARBA00019132"/>
    </source>
</evidence>
<comment type="function">
    <text evidence="8">Component of the SWR1 complex which mediates the ATP-dependent exchange of histone H2A for the H2A variant HZT1 leading to transcriptional regulation of selected genes by chromatin remodeling. Component of the NuA4 histone acetyltransferase complex which is involved in transcriptional activation of selected genes principally by acetylation of nucleosomal histone H4 and H2A. The NuA4 complex is also involved in DNA repair.</text>
</comment>
<dbReference type="SMART" id="SM00717">
    <property type="entry name" value="SANT"/>
    <property type="match status" value="1"/>
</dbReference>
<keyword evidence="6" id="KW-0804">Transcription</keyword>
<evidence type="ECO:0000256" key="2">
    <source>
        <dbReference type="ARBA" id="ARBA00006918"/>
    </source>
</evidence>
<evidence type="ECO:0000313" key="12">
    <source>
        <dbReference type="Proteomes" id="UP001150925"/>
    </source>
</evidence>
<accession>A0A9W8ATT4</accession>
<dbReference type="InterPro" id="IPR001005">
    <property type="entry name" value="SANT/Myb"/>
</dbReference>
<dbReference type="FunFam" id="1.10.10.60:FF:000087">
    <property type="entry name" value="DNA methyltransferase 1-associated protein 1"/>
    <property type="match status" value="1"/>
</dbReference>
<comment type="caution">
    <text evidence="11">The sequence shown here is derived from an EMBL/GenBank/DDBJ whole genome shotgun (WGS) entry which is preliminary data.</text>
</comment>
<dbReference type="InterPro" id="IPR027109">
    <property type="entry name" value="Swc4/Dmap1"/>
</dbReference>
<dbReference type="InterPro" id="IPR032563">
    <property type="entry name" value="DAMP1_SANT-like"/>
</dbReference>
<dbReference type="CDD" id="cd11658">
    <property type="entry name" value="SANT_DMAP1_like"/>
    <property type="match status" value="1"/>
</dbReference>
<dbReference type="Proteomes" id="UP001150925">
    <property type="component" value="Unassembled WGS sequence"/>
</dbReference>
<feature type="region of interest" description="Disordered" evidence="9">
    <location>
        <begin position="14"/>
        <end position="35"/>
    </location>
</feature>
<dbReference type="PANTHER" id="PTHR12855:SF10">
    <property type="entry name" value="DNA METHYLTRANSFERASE 1-ASSOCIATED PROTEIN 1"/>
    <property type="match status" value="1"/>
</dbReference>
<feature type="compositionally biased region" description="Polar residues" evidence="9">
    <location>
        <begin position="334"/>
        <end position="346"/>
    </location>
</feature>
<comment type="similarity">
    <text evidence="2">Belongs to the SWC4 family.</text>
</comment>
<dbReference type="EMBL" id="JANBPY010001004">
    <property type="protein sequence ID" value="KAJ1962181.1"/>
    <property type="molecule type" value="Genomic_DNA"/>
</dbReference>
<evidence type="ECO:0000313" key="11">
    <source>
        <dbReference type="EMBL" id="KAJ1962181.1"/>
    </source>
</evidence>